<dbReference type="EMBL" id="KV017576">
    <property type="protein sequence ID" value="KZV18013.1"/>
    <property type="molecule type" value="Genomic_DNA"/>
</dbReference>
<protein>
    <submittedName>
        <fullName evidence="2">Cytochrome c oxidase subunit 1</fullName>
    </submittedName>
</protein>
<name>A0A2Z7A8M7_9LAMI</name>
<evidence type="ECO:0000256" key="1">
    <source>
        <dbReference type="SAM" id="MobiDB-lite"/>
    </source>
</evidence>
<dbReference type="Proteomes" id="UP000250235">
    <property type="component" value="Unassembled WGS sequence"/>
</dbReference>
<reference evidence="2 3" key="1">
    <citation type="journal article" date="2015" name="Proc. Natl. Acad. Sci. U.S.A.">
        <title>The resurrection genome of Boea hygrometrica: A blueprint for survival of dehydration.</title>
        <authorList>
            <person name="Xiao L."/>
            <person name="Yang G."/>
            <person name="Zhang L."/>
            <person name="Yang X."/>
            <person name="Zhao S."/>
            <person name="Ji Z."/>
            <person name="Zhou Q."/>
            <person name="Hu M."/>
            <person name="Wang Y."/>
            <person name="Chen M."/>
            <person name="Xu Y."/>
            <person name="Jin H."/>
            <person name="Xiao X."/>
            <person name="Hu G."/>
            <person name="Bao F."/>
            <person name="Hu Y."/>
            <person name="Wan P."/>
            <person name="Li L."/>
            <person name="Deng X."/>
            <person name="Kuang T."/>
            <person name="Xiang C."/>
            <person name="Zhu J.K."/>
            <person name="Oliver M.J."/>
            <person name="He Y."/>
        </authorList>
    </citation>
    <scope>NUCLEOTIDE SEQUENCE [LARGE SCALE GENOMIC DNA]</scope>
    <source>
        <strain evidence="3">cv. XS01</strain>
    </source>
</reference>
<feature type="region of interest" description="Disordered" evidence="1">
    <location>
        <begin position="21"/>
        <end position="67"/>
    </location>
</feature>
<feature type="compositionally biased region" description="Basic and acidic residues" evidence="1">
    <location>
        <begin position="34"/>
        <end position="49"/>
    </location>
</feature>
<proteinExistence type="predicted"/>
<dbReference type="Gene3D" id="1.20.210.10">
    <property type="entry name" value="Cytochrome c oxidase-like, subunit I domain"/>
    <property type="match status" value="1"/>
</dbReference>
<keyword evidence="3" id="KW-1185">Reference proteome</keyword>
<accession>A0A2Z7A8M7</accession>
<gene>
    <name evidence="2" type="ORF">F511_40013</name>
</gene>
<organism evidence="2 3">
    <name type="scientific">Dorcoceras hygrometricum</name>
    <dbReference type="NCBI Taxonomy" id="472368"/>
    <lineage>
        <taxon>Eukaryota</taxon>
        <taxon>Viridiplantae</taxon>
        <taxon>Streptophyta</taxon>
        <taxon>Embryophyta</taxon>
        <taxon>Tracheophyta</taxon>
        <taxon>Spermatophyta</taxon>
        <taxon>Magnoliopsida</taxon>
        <taxon>eudicotyledons</taxon>
        <taxon>Gunneridae</taxon>
        <taxon>Pentapetalae</taxon>
        <taxon>asterids</taxon>
        <taxon>lamiids</taxon>
        <taxon>Lamiales</taxon>
        <taxon>Gesneriaceae</taxon>
        <taxon>Didymocarpoideae</taxon>
        <taxon>Trichosporeae</taxon>
        <taxon>Loxocarpinae</taxon>
        <taxon>Dorcoceras</taxon>
    </lineage>
</organism>
<dbReference type="SUPFAM" id="SSF81442">
    <property type="entry name" value="Cytochrome c oxidase subunit I-like"/>
    <property type="match status" value="1"/>
</dbReference>
<sequence length="306" mass="33700">MPGGVIAGAWLRPISRGNRHFNENVTNVSRTKSPRRDSRNKSDGGDRRRCAAAGGGARGAAAERSREGGKRLALGKSHFHPSSSYAQQIELNFRAGIEKPVLVSLIVPARTSRSWLAYSTVLLLILYHHSSANCFFAGNFNYNYSVKVEAASEGSGSPDMAFLRLNNLSFWMLPPSLLLVLCSSFVELGAGTGRKRYLLTCRKESSIQYYEGFEVSTEHPKVERATSLPNHPVSLEHKFKSSSMLLATMRSAKCASKCPLRRCNVRRLGHRHGHGLGLGLGRGRGLIGALYLLALEEPSRVYHNLY</sequence>
<evidence type="ECO:0000313" key="2">
    <source>
        <dbReference type="EMBL" id="KZV18013.1"/>
    </source>
</evidence>
<dbReference type="AlphaFoldDB" id="A0A2Z7A8M7"/>
<evidence type="ECO:0000313" key="3">
    <source>
        <dbReference type="Proteomes" id="UP000250235"/>
    </source>
</evidence>
<dbReference type="InterPro" id="IPR036927">
    <property type="entry name" value="Cyt_c_oxase-like_su1_sf"/>
</dbReference>